<dbReference type="UniPathway" id="UPA00344"/>
<dbReference type="STRING" id="313596.RB2501_14944"/>
<dbReference type="HOGENOM" id="CLU_009273_0_1_10"/>
<dbReference type="SFLD" id="SFLDG01067">
    <property type="entry name" value="SPASM/twitch_domain_containing"/>
    <property type="match status" value="1"/>
</dbReference>
<evidence type="ECO:0000256" key="11">
    <source>
        <dbReference type="ARBA" id="ARBA00023239"/>
    </source>
</evidence>
<keyword evidence="15" id="KW-1185">Reference proteome</keyword>
<dbReference type="GO" id="GO:0006777">
    <property type="term" value="P:Mo-molybdopterin cofactor biosynthetic process"/>
    <property type="evidence" value="ECO:0007669"/>
    <property type="project" value="UniProtKB-KW"/>
</dbReference>
<dbReference type="CDD" id="cd21117">
    <property type="entry name" value="Twitch_MoaA"/>
    <property type="match status" value="1"/>
</dbReference>
<reference evidence="14 15" key="1">
    <citation type="journal article" date="2009" name="J. Bacteriol.">
        <title>Complete genome sequence of Robiginitalea biformata HTCC2501.</title>
        <authorList>
            <person name="Oh H.M."/>
            <person name="Giovannoni S.J."/>
            <person name="Lee K."/>
            <person name="Ferriera S."/>
            <person name="Johnson J."/>
            <person name="Cho J.C."/>
        </authorList>
    </citation>
    <scope>NUCLEOTIDE SEQUENCE [LARGE SCALE GENOMIC DNA]</scope>
    <source>
        <strain evidence="15">ATCC BAA-864 / HTCC2501 / KCTC 12146</strain>
    </source>
</reference>
<dbReference type="InterPro" id="IPR013785">
    <property type="entry name" value="Aldolase_TIM"/>
</dbReference>
<dbReference type="InterPro" id="IPR010505">
    <property type="entry name" value="MoaA_twitch"/>
</dbReference>
<dbReference type="PANTHER" id="PTHR22960:SF0">
    <property type="entry name" value="MOLYBDENUM COFACTOR BIOSYNTHESIS PROTEIN 1"/>
    <property type="match status" value="1"/>
</dbReference>
<dbReference type="eggNOG" id="COG2896">
    <property type="taxonomic scope" value="Bacteria"/>
</dbReference>
<dbReference type="InterPro" id="IPR013483">
    <property type="entry name" value="MoaA"/>
</dbReference>
<accession>A4CL86</accession>
<dbReference type="GO" id="GO:0005525">
    <property type="term" value="F:GTP binding"/>
    <property type="evidence" value="ECO:0007669"/>
    <property type="project" value="UniProtKB-KW"/>
</dbReference>
<dbReference type="AlphaFoldDB" id="A4CL86"/>
<sequence length="327" mass="36662">MLIDNHNRVINYVRLAVTDRCNLRCNYCMPEHGIDFARKSDLMTVEEMKRLCSILAGLGVDKIRITGGEPFVRKGVMDLFAHLGGLPEVREISVTSNATLIGPHIDRMKELGIQSVNISLDAIQAETFARITRRDEFDKVYGNIMKLVDSGMEVRINFVVLKGQNESDIYPMMEFQREFPVRVRFLEEMPFNGGSRDFKGLEWNHRKILGHIREKYPEFEKIPGPMTATSVNYQIPGHAGSFGIIPAFSRTFCGSCNRLRITATGDLITCLYGKPVANIRDPLRQGATSLQIRALLEEILGQRAKDGFEAQEQFGPVTGSSMSSIGG</sequence>
<dbReference type="GO" id="GO:0046872">
    <property type="term" value="F:metal ion binding"/>
    <property type="evidence" value="ECO:0007669"/>
    <property type="project" value="UniProtKB-KW"/>
</dbReference>
<keyword evidence="10" id="KW-0501">Molybdenum cofactor biosynthesis</keyword>
<keyword evidence="11" id="KW-0456">Lyase</keyword>
<comment type="catalytic activity">
    <reaction evidence="12">
        <text>GTP + AH2 + S-adenosyl-L-methionine = (8S)-3',8-cyclo-7,8-dihydroguanosine 5'-triphosphate + 5'-deoxyadenosine + L-methionine + A + H(+)</text>
        <dbReference type="Rhea" id="RHEA:49576"/>
        <dbReference type="ChEBI" id="CHEBI:13193"/>
        <dbReference type="ChEBI" id="CHEBI:15378"/>
        <dbReference type="ChEBI" id="CHEBI:17319"/>
        <dbReference type="ChEBI" id="CHEBI:17499"/>
        <dbReference type="ChEBI" id="CHEBI:37565"/>
        <dbReference type="ChEBI" id="CHEBI:57844"/>
        <dbReference type="ChEBI" id="CHEBI:59789"/>
        <dbReference type="ChEBI" id="CHEBI:131766"/>
        <dbReference type="EC" id="4.1.99.22"/>
    </reaction>
</comment>
<dbReference type="InterPro" id="IPR000385">
    <property type="entry name" value="MoaA_NifB_PqqE_Fe-S-bd_CS"/>
</dbReference>
<dbReference type="SUPFAM" id="SSF102114">
    <property type="entry name" value="Radical SAM enzymes"/>
    <property type="match status" value="1"/>
</dbReference>
<dbReference type="PANTHER" id="PTHR22960">
    <property type="entry name" value="MOLYBDOPTERIN COFACTOR SYNTHESIS PROTEIN A"/>
    <property type="match status" value="1"/>
</dbReference>
<evidence type="ECO:0000256" key="8">
    <source>
        <dbReference type="ARBA" id="ARBA00023014"/>
    </source>
</evidence>
<dbReference type="Gene3D" id="3.20.20.70">
    <property type="entry name" value="Aldolase class I"/>
    <property type="match status" value="1"/>
</dbReference>
<evidence type="ECO:0000256" key="3">
    <source>
        <dbReference type="ARBA" id="ARBA00022485"/>
    </source>
</evidence>
<dbReference type="KEGG" id="rbi:RB2501_14944"/>
<evidence type="ECO:0000256" key="6">
    <source>
        <dbReference type="ARBA" id="ARBA00022741"/>
    </source>
</evidence>
<dbReference type="InterPro" id="IPR007197">
    <property type="entry name" value="rSAM"/>
</dbReference>
<keyword evidence="7" id="KW-0408">Iron</keyword>
<dbReference type="SFLD" id="SFLDS00029">
    <property type="entry name" value="Radical_SAM"/>
    <property type="match status" value="1"/>
</dbReference>
<evidence type="ECO:0000256" key="2">
    <source>
        <dbReference type="ARBA" id="ARBA00012167"/>
    </source>
</evidence>
<evidence type="ECO:0000256" key="12">
    <source>
        <dbReference type="ARBA" id="ARBA00048697"/>
    </source>
</evidence>
<gene>
    <name evidence="14" type="ordered locus">RB2501_14944</name>
</gene>
<evidence type="ECO:0000313" key="15">
    <source>
        <dbReference type="Proteomes" id="UP000009049"/>
    </source>
</evidence>
<dbReference type="SMART" id="SM00729">
    <property type="entry name" value="Elp3"/>
    <property type="match status" value="1"/>
</dbReference>
<dbReference type="Pfam" id="PF04055">
    <property type="entry name" value="Radical_SAM"/>
    <property type="match status" value="1"/>
</dbReference>
<dbReference type="EMBL" id="CP001712">
    <property type="protein sequence ID" value="EAR15635.1"/>
    <property type="molecule type" value="Genomic_DNA"/>
</dbReference>
<evidence type="ECO:0000256" key="4">
    <source>
        <dbReference type="ARBA" id="ARBA00022691"/>
    </source>
</evidence>
<feature type="domain" description="Radical SAM core" evidence="13">
    <location>
        <begin position="5"/>
        <end position="218"/>
    </location>
</feature>
<evidence type="ECO:0000256" key="10">
    <source>
        <dbReference type="ARBA" id="ARBA00023150"/>
    </source>
</evidence>
<evidence type="ECO:0000256" key="9">
    <source>
        <dbReference type="ARBA" id="ARBA00023134"/>
    </source>
</evidence>
<dbReference type="InterPro" id="IPR058240">
    <property type="entry name" value="rSAM_sf"/>
</dbReference>
<name>A4CL86_ROBBH</name>
<keyword evidence="8" id="KW-0411">Iron-sulfur</keyword>
<dbReference type="Pfam" id="PF06463">
    <property type="entry name" value="Mob_synth_C"/>
    <property type="match status" value="1"/>
</dbReference>
<keyword evidence="6" id="KW-0547">Nucleotide-binding</keyword>
<organism evidence="14 15">
    <name type="scientific">Robiginitalea biformata (strain ATCC BAA-864 / DSM 15991 / KCTC 12146 / HTCC2501)</name>
    <dbReference type="NCBI Taxonomy" id="313596"/>
    <lineage>
        <taxon>Bacteria</taxon>
        <taxon>Pseudomonadati</taxon>
        <taxon>Bacteroidota</taxon>
        <taxon>Flavobacteriia</taxon>
        <taxon>Flavobacteriales</taxon>
        <taxon>Flavobacteriaceae</taxon>
        <taxon>Robiginitalea</taxon>
    </lineage>
</organism>
<keyword evidence="4" id="KW-0949">S-adenosyl-L-methionine</keyword>
<dbReference type="InterPro" id="IPR006638">
    <property type="entry name" value="Elp3/MiaA/NifB-like_rSAM"/>
</dbReference>
<evidence type="ECO:0000313" key="14">
    <source>
        <dbReference type="EMBL" id="EAR15635.1"/>
    </source>
</evidence>
<evidence type="ECO:0000256" key="7">
    <source>
        <dbReference type="ARBA" id="ARBA00023004"/>
    </source>
</evidence>
<evidence type="ECO:0000256" key="1">
    <source>
        <dbReference type="ARBA" id="ARBA00001966"/>
    </source>
</evidence>
<keyword evidence="5" id="KW-0479">Metal-binding</keyword>
<protein>
    <recommendedName>
        <fullName evidence="2">GTP 3',8-cyclase</fullName>
        <ecNumber evidence="2">4.1.99.22</ecNumber>
    </recommendedName>
</protein>
<dbReference type="GO" id="GO:0061799">
    <property type="term" value="F:cyclic pyranopterin monophosphate synthase activity"/>
    <property type="evidence" value="ECO:0007669"/>
    <property type="project" value="TreeGrafter"/>
</dbReference>
<dbReference type="NCBIfam" id="TIGR02666">
    <property type="entry name" value="moaA"/>
    <property type="match status" value="1"/>
</dbReference>
<dbReference type="GO" id="GO:0061798">
    <property type="term" value="F:GTP 3',8'-cyclase activity"/>
    <property type="evidence" value="ECO:0007669"/>
    <property type="project" value="UniProtKB-EC"/>
</dbReference>
<dbReference type="GO" id="GO:0051539">
    <property type="term" value="F:4 iron, 4 sulfur cluster binding"/>
    <property type="evidence" value="ECO:0007669"/>
    <property type="project" value="UniProtKB-KW"/>
</dbReference>
<dbReference type="RefSeq" id="WP_015754951.1">
    <property type="nucleotide sequence ID" value="NC_013222.1"/>
</dbReference>
<dbReference type="PROSITE" id="PS51918">
    <property type="entry name" value="RADICAL_SAM"/>
    <property type="match status" value="1"/>
</dbReference>
<dbReference type="InterPro" id="IPR050105">
    <property type="entry name" value="MoCo_biosynth_MoaA/MoaC"/>
</dbReference>
<comment type="cofactor">
    <cofactor evidence="1">
        <name>[4Fe-4S] cluster</name>
        <dbReference type="ChEBI" id="CHEBI:49883"/>
    </cofactor>
</comment>
<dbReference type="EC" id="4.1.99.22" evidence="2"/>
<dbReference type="SFLD" id="SFLDG01383">
    <property type="entry name" value="cyclic_pyranopterin_phosphate"/>
    <property type="match status" value="1"/>
</dbReference>
<dbReference type="CDD" id="cd01335">
    <property type="entry name" value="Radical_SAM"/>
    <property type="match status" value="1"/>
</dbReference>
<dbReference type="InterPro" id="IPR040064">
    <property type="entry name" value="MoaA-like"/>
</dbReference>
<dbReference type="PROSITE" id="PS01305">
    <property type="entry name" value="MOAA_NIFB_PQQE"/>
    <property type="match status" value="1"/>
</dbReference>
<keyword evidence="3" id="KW-0004">4Fe-4S</keyword>
<dbReference type="SFLD" id="SFLDG01386">
    <property type="entry name" value="main_SPASM_domain-containing"/>
    <property type="match status" value="1"/>
</dbReference>
<proteinExistence type="predicted"/>
<evidence type="ECO:0000256" key="5">
    <source>
        <dbReference type="ARBA" id="ARBA00022723"/>
    </source>
</evidence>
<keyword evidence="9" id="KW-0342">GTP-binding</keyword>
<dbReference type="OrthoDB" id="9763993at2"/>
<dbReference type="Proteomes" id="UP000009049">
    <property type="component" value="Chromosome"/>
</dbReference>
<evidence type="ECO:0000259" key="13">
    <source>
        <dbReference type="PROSITE" id="PS51918"/>
    </source>
</evidence>